<dbReference type="PANTHER" id="PTHR42718:SF9">
    <property type="entry name" value="MAJOR FACILITATOR SUPERFAMILY MULTIDRUG TRANSPORTER MFSC"/>
    <property type="match status" value="1"/>
</dbReference>
<feature type="transmembrane region" description="Helical" evidence="6">
    <location>
        <begin position="358"/>
        <end position="375"/>
    </location>
</feature>
<keyword evidence="5 6" id="KW-0472">Membrane</keyword>
<keyword evidence="4 6" id="KW-1133">Transmembrane helix</keyword>
<name>A0A0M9DBZ5_9LACO</name>
<feature type="domain" description="Major facilitator superfamily (MFS) profile" evidence="7">
    <location>
        <begin position="10"/>
        <end position="454"/>
    </location>
</feature>
<keyword evidence="2" id="KW-0813">Transport</keyword>
<dbReference type="PRINTS" id="PR01036">
    <property type="entry name" value="TCRTETB"/>
</dbReference>
<protein>
    <submittedName>
        <fullName evidence="8">Transport protein</fullName>
    </submittedName>
</protein>
<evidence type="ECO:0000259" key="7">
    <source>
        <dbReference type="PROSITE" id="PS50850"/>
    </source>
</evidence>
<dbReference type="PROSITE" id="PS50850">
    <property type="entry name" value="MFS"/>
    <property type="match status" value="1"/>
</dbReference>
<proteinExistence type="predicted"/>
<comment type="subcellular location">
    <subcellularLocation>
        <location evidence="1">Cell membrane</location>
        <topology evidence="1">Multi-pass membrane protein</topology>
    </subcellularLocation>
</comment>
<evidence type="ECO:0000256" key="3">
    <source>
        <dbReference type="ARBA" id="ARBA00022692"/>
    </source>
</evidence>
<reference evidence="8 9" key="1">
    <citation type="journal article" date="2015" name="Genome Biol. Evol.">
        <title>Functionally Structured Genomes in Lactobacillus kunkeei Colonizing the Honey Crop and Food Products of Honeybees and Stingless Bees.</title>
        <authorList>
            <person name="Tamarit D."/>
            <person name="Ellegaard K.M."/>
            <person name="Wikander J."/>
            <person name="Olofsson T."/>
            <person name="Vasquez A."/>
            <person name="Andersson S.G."/>
        </authorList>
    </citation>
    <scope>NUCLEOTIDE SEQUENCE [LARGE SCALE GENOMIC DNA]</scope>
    <source>
        <strain evidence="8 9">LAko</strain>
    </source>
</reference>
<feature type="transmembrane region" description="Helical" evidence="6">
    <location>
        <begin position="47"/>
        <end position="66"/>
    </location>
</feature>
<feature type="transmembrane region" description="Helical" evidence="6">
    <location>
        <begin position="429"/>
        <end position="451"/>
    </location>
</feature>
<feature type="transmembrane region" description="Helical" evidence="6">
    <location>
        <begin position="98"/>
        <end position="121"/>
    </location>
</feature>
<feature type="transmembrane region" description="Helical" evidence="6">
    <location>
        <begin position="73"/>
        <end position="92"/>
    </location>
</feature>
<evidence type="ECO:0000313" key="9">
    <source>
        <dbReference type="Proteomes" id="UP000037778"/>
    </source>
</evidence>
<feature type="transmembrane region" description="Helical" evidence="6">
    <location>
        <begin position="396"/>
        <end position="417"/>
    </location>
</feature>
<organism evidence="8 9">
    <name type="scientific">Apilactobacillus kunkeei</name>
    <dbReference type="NCBI Taxonomy" id="148814"/>
    <lineage>
        <taxon>Bacteria</taxon>
        <taxon>Bacillati</taxon>
        <taxon>Bacillota</taxon>
        <taxon>Bacilli</taxon>
        <taxon>Lactobacillales</taxon>
        <taxon>Lactobacillaceae</taxon>
        <taxon>Apilactobacillus</taxon>
    </lineage>
</organism>
<comment type="caution">
    <text evidence="8">The sequence shown here is derived from an EMBL/GenBank/DDBJ whole genome shotgun (WGS) entry which is preliminary data.</text>
</comment>
<feature type="transmembrane region" description="Helical" evidence="6">
    <location>
        <begin position="227"/>
        <end position="246"/>
    </location>
</feature>
<evidence type="ECO:0000313" key="8">
    <source>
        <dbReference type="EMBL" id="KOY75726.1"/>
    </source>
</evidence>
<dbReference type="GO" id="GO:0022857">
    <property type="term" value="F:transmembrane transporter activity"/>
    <property type="evidence" value="ECO:0007669"/>
    <property type="project" value="InterPro"/>
</dbReference>
<sequence>MKDRISRSVLLSILAVGVMTFGGVTVETSMNITFPTLINEFHIGLNVVQWITTSYLLVLSSVIPISKFLKERYTVKSLFVFSGIMFLIGLIVDATAPSFAFILLGRIIQGIGTGIALPLMFNIILDNVPVSRLGFMMGVGSLITAAASAIGPTFGGVIVNTLGWRYIFIFLIPVLLIALALGIYSIPKINQGELSKNRFDYGGFLLVVITFFGLIIGSSNISTADIISVNTLLPILIGIISLVIFIRTQSRKHQPLLNVNILKKGAYSKYLLAFFINQLIILGLAFVVPNYVQIINHSSSSVAGLILLPGAILGAIISPLSGALLDKLGAKKPILTGSGLIIISLLILTFASSHISDGMFLALYSLIMIGIGLSYGNIMTKALSFLQNEIQADGNAILTTIQQFAGAIGTVIVATIITKVDNLNLGSATIGFAVALLFLLIIMIIQFVVVLTTRDKK</sequence>
<accession>A0A0M9DBZ5</accession>
<dbReference type="Pfam" id="PF07690">
    <property type="entry name" value="MFS_1"/>
    <property type="match status" value="1"/>
</dbReference>
<evidence type="ECO:0000256" key="1">
    <source>
        <dbReference type="ARBA" id="ARBA00004651"/>
    </source>
</evidence>
<feature type="transmembrane region" description="Helical" evidence="6">
    <location>
        <begin position="199"/>
        <end position="221"/>
    </location>
</feature>
<dbReference type="PANTHER" id="PTHR42718">
    <property type="entry name" value="MAJOR FACILITATOR SUPERFAMILY MULTIDRUG TRANSPORTER MFSC"/>
    <property type="match status" value="1"/>
</dbReference>
<dbReference type="EMBL" id="JXCY01000007">
    <property type="protein sequence ID" value="KOY75726.1"/>
    <property type="molecule type" value="Genomic_DNA"/>
</dbReference>
<gene>
    <name evidence="8" type="ORF">RZ71_01450</name>
</gene>
<evidence type="ECO:0000256" key="5">
    <source>
        <dbReference type="ARBA" id="ARBA00023136"/>
    </source>
</evidence>
<dbReference type="Gene3D" id="1.20.1720.10">
    <property type="entry name" value="Multidrug resistance protein D"/>
    <property type="match status" value="1"/>
</dbReference>
<feature type="transmembrane region" description="Helical" evidence="6">
    <location>
        <begin position="267"/>
        <end position="288"/>
    </location>
</feature>
<dbReference type="InterPro" id="IPR036259">
    <property type="entry name" value="MFS_trans_sf"/>
</dbReference>
<dbReference type="RefSeq" id="WP_053791983.1">
    <property type="nucleotide sequence ID" value="NZ_JXCY01000007.1"/>
</dbReference>
<feature type="transmembrane region" description="Helical" evidence="6">
    <location>
        <begin position="300"/>
        <end position="322"/>
    </location>
</feature>
<dbReference type="InterPro" id="IPR011701">
    <property type="entry name" value="MFS"/>
</dbReference>
<keyword evidence="9" id="KW-1185">Reference proteome</keyword>
<dbReference type="AlphaFoldDB" id="A0A0M9DBZ5"/>
<feature type="transmembrane region" description="Helical" evidence="6">
    <location>
        <begin position="334"/>
        <end position="352"/>
    </location>
</feature>
<feature type="transmembrane region" description="Helical" evidence="6">
    <location>
        <begin position="166"/>
        <end position="187"/>
    </location>
</feature>
<keyword evidence="3 6" id="KW-0812">Transmembrane</keyword>
<evidence type="ECO:0000256" key="4">
    <source>
        <dbReference type="ARBA" id="ARBA00022989"/>
    </source>
</evidence>
<dbReference type="InterPro" id="IPR020846">
    <property type="entry name" value="MFS_dom"/>
</dbReference>
<dbReference type="Gene3D" id="1.20.1250.20">
    <property type="entry name" value="MFS general substrate transporter like domains"/>
    <property type="match status" value="1"/>
</dbReference>
<evidence type="ECO:0000256" key="2">
    <source>
        <dbReference type="ARBA" id="ARBA00022448"/>
    </source>
</evidence>
<evidence type="ECO:0000256" key="6">
    <source>
        <dbReference type="SAM" id="Phobius"/>
    </source>
</evidence>
<feature type="transmembrane region" description="Helical" evidence="6">
    <location>
        <begin position="133"/>
        <end position="154"/>
    </location>
</feature>
<dbReference type="SUPFAM" id="SSF103473">
    <property type="entry name" value="MFS general substrate transporter"/>
    <property type="match status" value="1"/>
</dbReference>
<dbReference type="PATRIC" id="fig|148814.8.peg.1070"/>
<dbReference type="GO" id="GO:0005886">
    <property type="term" value="C:plasma membrane"/>
    <property type="evidence" value="ECO:0007669"/>
    <property type="project" value="UniProtKB-SubCell"/>
</dbReference>
<dbReference type="Proteomes" id="UP000037778">
    <property type="component" value="Unassembled WGS sequence"/>
</dbReference>